<dbReference type="Proteomes" id="UP000694845">
    <property type="component" value="Unplaced"/>
</dbReference>
<evidence type="ECO:0000313" key="6">
    <source>
        <dbReference type="RefSeq" id="XP_022093824.1"/>
    </source>
</evidence>
<sequence length="265" mass="29688">MDSSSADQPTRRWIGRGRGVLGLSVQQISQKETRPGQQGRLNSALAESQNSRPSDPCKTSTWNQRQAIRPPANQHPTPDRRELVSSSDDVRSQDNNGTAARSLQNRIVGDNKSKTKRLLAKYSYKANQNSPLGFSELDIKQGQRLTLVERHPTNEHWWKVRDETGAVGYAPASYMKIEETRPSVLPWLADTDGQSEVPSEKPVLKPYVSAYNKQAKSEQSKVSENDYYCGVCDKKLNGPKPYGAHMVSKAHKEEVEIARERGEDV</sequence>
<dbReference type="Gene3D" id="3.30.160.60">
    <property type="entry name" value="Classic Zinc Finger"/>
    <property type="match status" value="1"/>
</dbReference>
<keyword evidence="1 2" id="KW-0728">SH3 domain</keyword>
<dbReference type="KEGG" id="aplc:110981009"/>
<dbReference type="AlphaFoldDB" id="A0A8B7YQX9"/>
<dbReference type="Pfam" id="PF12874">
    <property type="entry name" value="zf-met"/>
    <property type="match status" value="1"/>
</dbReference>
<organism evidence="5 7">
    <name type="scientific">Acanthaster planci</name>
    <name type="common">Crown-of-thorns starfish</name>
    <dbReference type="NCBI Taxonomy" id="133434"/>
    <lineage>
        <taxon>Eukaryota</taxon>
        <taxon>Metazoa</taxon>
        <taxon>Echinodermata</taxon>
        <taxon>Eleutherozoa</taxon>
        <taxon>Asterozoa</taxon>
        <taxon>Asteroidea</taxon>
        <taxon>Valvatacea</taxon>
        <taxon>Valvatida</taxon>
        <taxon>Acanthasteridae</taxon>
        <taxon>Acanthaster</taxon>
    </lineage>
</organism>
<name>A0A8B7YQX9_ACAPL</name>
<reference evidence="6 7" key="1">
    <citation type="submission" date="2025-04" db="UniProtKB">
        <authorList>
            <consortium name="RefSeq"/>
        </authorList>
    </citation>
    <scope>IDENTIFICATION</scope>
</reference>
<feature type="region of interest" description="Disordered" evidence="3">
    <location>
        <begin position="24"/>
        <end position="109"/>
    </location>
</feature>
<gene>
    <name evidence="6 7 8 9" type="primary">LOC110981009</name>
</gene>
<feature type="compositionally biased region" description="Polar residues" evidence="3">
    <location>
        <begin position="24"/>
        <end position="66"/>
    </location>
</feature>
<dbReference type="RefSeq" id="XP_022093824.1">
    <property type="nucleotide sequence ID" value="XM_022238132.1"/>
</dbReference>
<dbReference type="Pfam" id="PF00018">
    <property type="entry name" value="SH3_1"/>
    <property type="match status" value="1"/>
</dbReference>
<accession>A0A8B7YQX9</accession>
<evidence type="ECO:0000256" key="3">
    <source>
        <dbReference type="SAM" id="MobiDB-lite"/>
    </source>
</evidence>
<dbReference type="InterPro" id="IPR001452">
    <property type="entry name" value="SH3_domain"/>
</dbReference>
<dbReference type="SUPFAM" id="SSF57667">
    <property type="entry name" value="beta-beta-alpha zinc fingers"/>
    <property type="match status" value="1"/>
</dbReference>
<evidence type="ECO:0000313" key="5">
    <source>
        <dbReference type="Proteomes" id="UP000694845"/>
    </source>
</evidence>
<dbReference type="InterPro" id="IPR036236">
    <property type="entry name" value="Znf_C2H2_sf"/>
</dbReference>
<evidence type="ECO:0000313" key="9">
    <source>
        <dbReference type="RefSeq" id="XP_022093828.1"/>
    </source>
</evidence>
<proteinExistence type="predicted"/>
<evidence type="ECO:0000313" key="7">
    <source>
        <dbReference type="RefSeq" id="XP_022093826.1"/>
    </source>
</evidence>
<evidence type="ECO:0000313" key="8">
    <source>
        <dbReference type="RefSeq" id="XP_022093827.1"/>
    </source>
</evidence>
<dbReference type="RefSeq" id="XP_022093828.1">
    <property type="nucleotide sequence ID" value="XM_022238136.1"/>
</dbReference>
<dbReference type="SMART" id="SM00326">
    <property type="entry name" value="SH3"/>
    <property type="match status" value="1"/>
</dbReference>
<protein>
    <submittedName>
        <fullName evidence="6 7">Uncharacterized protein LOC110981009</fullName>
    </submittedName>
</protein>
<feature type="compositionally biased region" description="Basic and acidic residues" evidence="3">
    <location>
        <begin position="77"/>
        <end position="92"/>
    </location>
</feature>
<dbReference type="GeneID" id="110981009"/>
<dbReference type="OMA" id="VSENDYY"/>
<dbReference type="RefSeq" id="XP_022093827.1">
    <property type="nucleotide sequence ID" value="XM_022238135.1"/>
</dbReference>
<dbReference type="InterPro" id="IPR013087">
    <property type="entry name" value="Znf_C2H2_type"/>
</dbReference>
<evidence type="ECO:0000256" key="1">
    <source>
        <dbReference type="ARBA" id="ARBA00022443"/>
    </source>
</evidence>
<evidence type="ECO:0000256" key="2">
    <source>
        <dbReference type="PROSITE-ProRule" id="PRU00192"/>
    </source>
</evidence>
<dbReference type="Gene3D" id="2.30.30.40">
    <property type="entry name" value="SH3 Domains"/>
    <property type="match status" value="1"/>
</dbReference>
<dbReference type="PROSITE" id="PS00028">
    <property type="entry name" value="ZINC_FINGER_C2H2_1"/>
    <property type="match status" value="1"/>
</dbReference>
<keyword evidence="5" id="KW-1185">Reference proteome</keyword>
<feature type="domain" description="SH3" evidence="4">
    <location>
        <begin position="113"/>
        <end position="180"/>
    </location>
</feature>
<feature type="compositionally biased region" description="Polar residues" evidence="3">
    <location>
        <begin position="93"/>
        <end position="105"/>
    </location>
</feature>
<dbReference type="InterPro" id="IPR036028">
    <property type="entry name" value="SH3-like_dom_sf"/>
</dbReference>
<dbReference type="SUPFAM" id="SSF50044">
    <property type="entry name" value="SH3-domain"/>
    <property type="match status" value="1"/>
</dbReference>
<dbReference type="PROSITE" id="PS50002">
    <property type="entry name" value="SH3"/>
    <property type="match status" value="1"/>
</dbReference>
<evidence type="ECO:0000259" key="4">
    <source>
        <dbReference type="PROSITE" id="PS50002"/>
    </source>
</evidence>
<dbReference type="RefSeq" id="XP_022093826.1">
    <property type="nucleotide sequence ID" value="XM_022238134.1"/>
</dbReference>
<dbReference type="OrthoDB" id="5971719at2759"/>